<proteinExistence type="inferred from homology"/>
<dbReference type="EMBL" id="BNJK01000001">
    <property type="protein sequence ID" value="GHO92644.1"/>
    <property type="molecule type" value="Genomic_DNA"/>
</dbReference>
<protein>
    <submittedName>
        <fullName evidence="4">Uncharacterized protein</fullName>
    </submittedName>
</protein>
<evidence type="ECO:0000313" key="4">
    <source>
        <dbReference type="EMBL" id="GHO92644.1"/>
    </source>
</evidence>
<organism evidence="4 5">
    <name type="scientific">Reticulibacter mediterranei</name>
    <dbReference type="NCBI Taxonomy" id="2778369"/>
    <lineage>
        <taxon>Bacteria</taxon>
        <taxon>Bacillati</taxon>
        <taxon>Chloroflexota</taxon>
        <taxon>Ktedonobacteria</taxon>
        <taxon>Ktedonobacterales</taxon>
        <taxon>Reticulibacteraceae</taxon>
        <taxon>Reticulibacter</taxon>
    </lineage>
</organism>
<name>A0A8J3IJL7_9CHLR</name>
<dbReference type="PANTHER" id="PTHR36842:SF1">
    <property type="entry name" value="PROTEIN TOLB"/>
    <property type="match status" value="1"/>
</dbReference>
<comment type="caution">
    <text evidence="4">The sequence shown here is derived from an EMBL/GenBank/DDBJ whole genome shotgun (WGS) entry which is preliminary data.</text>
</comment>
<dbReference type="InterPro" id="IPR011042">
    <property type="entry name" value="6-blade_b-propeller_TolB-like"/>
</dbReference>
<dbReference type="AlphaFoldDB" id="A0A8J3IJL7"/>
<dbReference type="Proteomes" id="UP000597444">
    <property type="component" value="Unassembled WGS sequence"/>
</dbReference>
<dbReference type="InterPro" id="IPR011659">
    <property type="entry name" value="WD40"/>
</dbReference>
<accession>A0A8J3IJL7</accession>
<evidence type="ECO:0000313" key="5">
    <source>
        <dbReference type="Proteomes" id="UP000597444"/>
    </source>
</evidence>
<dbReference type="SUPFAM" id="SSF82171">
    <property type="entry name" value="DPP6 N-terminal domain-like"/>
    <property type="match status" value="1"/>
</dbReference>
<feature type="signal peptide" evidence="3">
    <location>
        <begin position="1"/>
        <end position="27"/>
    </location>
</feature>
<feature type="compositionally biased region" description="Polar residues" evidence="2">
    <location>
        <begin position="378"/>
        <end position="389"/>
    </location>
</feature>
<dbReference type="PANTHER" id="PTHR36842">
    <property type="entry name" value="PROTEIN TOLB HOMOLOG"/>
    <property type="match status" value="1"/>
</dbReference>
<feature type="region of interest" description="Disordered" evidence="2">
    <location>
        <begin position="377"/>
        <end position="404"/>
    </location>
</feature>
<keyword evidence="3" id="KW-0732">Signal</keyword>
<reference evidence="4" key="1">
    <citation type="submission" date="2020-10" db="EMBL/GenBank/DDBJ databases">
        <title>Taxonomic study of unclassified bacteria belonging to the class Ktedonobacteria.</title>
        <authorList>
            <person name="Yabe S."/>
            <person name="Wang C.M."/>
            <person name="Zheng Y."/>
            <person name="Sakai Y."/>
            <person name="Cavaletti L."/>
            <person name="Monciardini P."/>
            <person name="Donadio S."/>
        </authorList>
    </citation>
    <scope>NUCLEOTIDE SEQUENCE</scope>
    <source>
        <strain evidence="4">ID150040</strain>
    </source>
</reference>
<evidence type="ECO:0000256" key="2">
    <source>
        <dbReference type="SAM" id="MobiDB-lite"/>
    </source>
</evidence>
<evidence type="ECO:0000256" key="1">
    <source>
        <dbReference type="ARBA" id="ARBA00009820"/>
    </source>
</evidence>
<keyword evidence="5" id="KW-1185">Reference proteome</keyword>
<feature type="chain" id="PRO_5035190077" evidence="3">
    <location>
        <begin position="28"/>
        <end position="404"/>
    </location>
</feature>
<dbReference type="Gene3D" id="2.120.10.30">
    <property type="entry name" value="TolB, C-terminal domain"/>
    <property type="match status" value="2"/>
</dbReference>
<dbReference type="PROSITE" id="PS51257">
    <property type="entry name" value="PROKAR_LIPOPROTEIN"/>
    <property type="match status" value="1"/>
</dbReference>
<comment type="similarity">
    <text evidence="1">Belongs to the TolB family.</text>
</comment>
<dbReference type="RefSeq" id="WP_220203464.1">
    <property type="nucleotide sequence ID" value="NZ_BNJK01000001.1"/>
</dbReference>
<gene>
    <name evidence="4" type="ORF">KSF_026920</name>
</gene>
<evidence type="ECO:0000256" key="3">
    <source>
        <dbReference type="SAM" id="SignalP"/>
    </source>
</evidence>
<sequence>MKRYTRRQTLVLLAPLALGLQGCLNFGGTTNNNGDKFKTMGNVGGKEIGVSDKVAFKGKIYLTLGRSLFVLDDQLELKQLTNNMDVRDPAVSPDGKQIAFVQRQKNYADLLVMPSGGGKATRLLSGNGKYIPNVGGLAPHSSYHWHAQPAWRDNKTLAFVSDLAKLNTPAGAGIDDFVLDPQVFQISLENLEAAPQLVATAHYGDGGDRDPSFRPGQPNQLIYTHYQYDATGQHQIIQIQLEDADAIVNNPGVYKAGAAEFNPGVDLTPESNDLANMMPTWSPQGDAIAYVRRLSATSMGLYIMFPPTTDVTKNPNDAAVQKLALEPYNKSVQILTSQFISQPVWSPDGKQIAYYTYTENMFDLWLVTVAKDAKSGQYKKTGTPQQLTHTGGKLDADSRPFWTT</sequence>
<dbReference type="Pfam" id="PF07676">
    <property type="entry name" value="PD40"/>
    <property type="match status" value="3"/>
</dbReference>